<keyword evidence="2" id="KW-0274">FAD</keyword>
<name>A0A818H9G5_9BILA</name>
<evidence type="ECO:0000313" key="7">
    <source>
        <dbReference type="EMBL" id="CAF4838121.1"/>
    </source>
</evidence>
<dbReference type="GO" id="GO:0046677">
    <property type="term" value="P:response to antibiotic"/>
    <property type="evidence" value="ECO:0007669"/>
    <property type="project" value="InterPro"/>
</dbReference>
<keyword evidence="1" id="KW-0285">Flavoprotein</keyword>
<dbReference type="PANTHER" id="PTHR46972">
    <property type="entry name" value="MONOOXYGENASE ASQM-RELATED"/>
    <property type="match status" value="1"/>
</dbReference>
<feature type="domain" description="FAD-binding" evidence="5">
    <location>
        <begin position="184"/>
        <end position="371"/>
    </location>
</feature>
<protein>
    <recommendedName>
        <fullName evidence="5">FAD-binding domain-containing protein</fullName>
    </recommendedName>
</protein>
<dbReference type="SUPFAM" id="SSF51905">
    <property type="entry name" value="FAD/NAD(P)-binding domain"/>
    <property type="match status" value="1"/>
</dbReference>
<dbReference type="GO" id="GO:0004497">
    <property type="term" value="F:monooxygenase activity"/>
    <property type="evidence" value="ECO:0007669"/>
    <property type="project" value="UniProtKB-KW"/>
</dbReference>
<comment type="caution">
    <text evidence="6">The sequence shown here is derived from an EMBL/GenBank/DDBJ whole genome shotgun (WGS) entry which is preliminary data.</text>
</comment>
<dbReference type="HAMAP" id="MF_00845">
    <property type="entry name" value="TetX_monooxygenase"/>
    <property type="match status" value="1"/>
</dbReference>
<keyword evidence="4" id="KW-0503">Monooxygenase</keyword>
<dbReference type="Proteomes" id="UP000663838">
    <property type="component" value="Unassembled WGS sequence"/>
</dbReference>
<evidence type="ECO:0000256" key="2">
    <source>
        <dbReference type="ARBA" id="ARBA00022827"/>
    </source>
</evidence>
<evidence type="ECO:0000256" key="3">
    <source>
        <dbReference type="ARBA" id="ARBA00023002"/>
    </source>
</evidence>
<dbReference type="EMBL" id="CAJNYV010002808">
    <property type="protein sequence ID" value="CAF3504447.1"/>
    <property type="molecule type" value="Genomic_DNA"/>
</dbReference>
<dbReference type="PANTHER" id="PTHR46972:SF1">
    <property type="entry name" value="FAD DEPENDENT OXIDOREDUCTASE DOMAIN-CONTAINING PROTEIN"/>
    <property type="match status" value="1"/>
</dbReference>
<organism evidence="6 8">
    <name type="scientific">Rotaria socialis</name>
    <dbReference type="NCBI Taxonomy" id="392032"/>
    <lineage>
        <taxon>Eukaryota</taxon>
        <taxon>Metazoa</taxon>
        <taxon>Spiralia</taxon>
        <taxon>Gnathifera</taxon>
        <taxon>Rotifera</taxon>
        <taxon>Eurotatoria</taxon>
        <taxon>Bdelloidea</taxon>
        <taxon>Philodinida</taxon>
        <taxon>Philodinidae</taxon>
        <taxon>Rotaria</taxon>
    </lineage>
</organism>
<keyword evidence="3" id="KW-0560">Oxidoreductase</keyword>
<evidence type="ECO:0000259" key="5">
    <source>
        <dbReference type="Pfam" id="PF01494"/>
    </source>
</evidence>
<evidence type="ECO:0000256" key="4">
    <source>
        <dbReference type="ARBA" id="ARBA00023033"/>
    </source>
</evidence>
<dbReference type="Proteomes" id="UP000663865">
    <property type="component" value="Unassembled WGS sequence"/>
</dbReference>
<proteinExistence type="inferred from homology"/>
<accession>A0A818H9G5</accession>
<dbReference type="AlphaFoldDB" id="A0A818H9G5"/>
<evidence type="ECO:0000256" key="1">
    <source>
        <dbReference type="ARBA" id="ARBA00022630"/>
    </source>
</evidence>
<dbReference type="InterPro" id="IPR002938">
    <property type="entry name" value="FAD-bd"/>
</dbReference>
<dbReference type="Pfam" id="PF01494">
    <property type="entry name" value="FAD_binding_3"/>
    <property type="match status" value="2"/>
</dbReference>
<feature type="domain" description="FAD-binding" evidence="5">
    <location>
        <begin position="41"/>
        <end position="81"/>
    </location>
</feature>
<evidence type="ECO:0000313" key="6">
    <source>
        <dbReference type="EMBL" id="CAF3504447.1"/>
    </source>
</evidence>
<dbReference type="InterPro" id="IPR036188">
    <property type="entry name" value="FAD/NAD-bd_sf"/>
</dbReference>
<sequence>MTDGHDYIYYFTEQNTFGKTKIHRLEDLSNSSISKNELGRIAIVGAGPGGLTLARILQLHGIDVKVYERESFIDARSQGGTLDLHVESGQYALQIGDLFEKFQILCRPEGQDVRIVDKSDTIHYEEISHELNFDRPEINRRDLRQLLLESLKPDTIAQGYNLKSVHLMNNGQHTLVFDNGVTDVADLVIGADGARSCIRSVVSTAIPQYCGVTIVEIQFTDVDDRHPEIAKLVGRGTIFALSDNNGLIGQRNGQNQIRIAFDQPEQARKDLFQLLADWDNSLLNFIHFCDANFIPRPLYTLPINHRWETHQGVTLLGDAAHLMSPFAGEGVNLAMLDATELAIAITNADDLKQAIHNYEQKTFLRAAKAADESSSNLGLLISTGNAAKIAAEFFKKLMEGGPPKNTEI</sequence>
<dbReference type="GO" id="GO:0071949">
    <property type="term" value="F:FAD binding"/>
    <property type="evidence" value="ECO:0007669"/>
    <property type="project" value="InterPro"/>
</dbReference>
<gene>
    <name evidence="6" type="ORF">KIK155_LOCUS15980</name>
    <name evidence="7" type="ORF">TOA249_LOCUS25829</name>
</gene>
<dbReference type="PRINTS" id="PR00420">
    <property type="entry name" value="RNGMNOXGNASE"/>
</dbReference>
<evidence type="ECO:0000313" key="8">
    <source>
        <dbReference type="Proteomes" id="UP000663865"/>
    </source>
</evidence>
<dbReference type="Gene3D" id="3.50.50.60">
    <property type="entry name" value="FAD/NAD(P)-binding domain"/>
    <property type="match status" value="1"/>
</dbReference>
<dbReference type="InterPro" id="IPR043683">
    <property type="entry name" value="TetX_monooxygenase"/>
</dbReference>
<reference evidence="6" key="1">
    <citation type="submission" date="2021-02" db="EMBL/GenBank/DDBJ databases">
        <authorList>
            <person name="Nowell W R."/>
        </authorList>
    </citation>
    <scope>NUCLEOTIDE SEQUENCE</scope>
</reference>
<dbReference type="EMBL" id="CAJOBS010002880">
    <property type="protein sequence ID" value="CAF4838121.1"/>
    <property type="molecule type" value="Genomic_DNA"/>
</dbReference>